<protein>
    <submittedName>
        <fullName evidence="2">Uncharacterized protein</fullName>
    </submittedName>
</protein>
<keyword evidence="4" id="KW-1185">Reference proteome</keyword>
<dbReference type="EMBL" id="CP144532">
    <property type="protein sequence ID" value="WWC60451.1"/>
    <property type="molecule type" value="Genomic_DNA"/>
</dbReference>
<sequence>MSYSSYHHNYPAYSTSSIPGSNVLRPAASYVDKDHATTAQQTSASDEGKKRRKGDACSTCKTQKTRCVPTEGSAEALCSKHKIACSNDPTTSGQDQTPASRSLTYLACSRCEERGFSCTFDNPRKSATRPTRSGILAARNTQNTYHAPGDAPVPAHDSQPGMAQAVFQPAHEDVASVDGNNQIYDPASLRYLESMPELPYMQAPGGPGYIAPSHGQNYWANR</sequence>
<reference evidence="3" key="2">
    <citation type="submission" date="2013-07" db="EMBL/GenBank/DDBJ databases">
        <authorList>
            <consortium name="The Broad Institute Genome Sequencing Platform"/>
            <person name="Cuomo C."/>
            <person name="Litvintseva A."/>
            <person name="Chen Y."/>
            <person name="Heitman J."/>
            <person name="Sun S."/>
            <person name="Springer D."/>
            <person name="Dromer F."/>
            <person name="Young S.K."/>
            <person name="Zeng Q."/>
            <person name="Gargeya S."/>
            <person name="Fitzgerald M."/>
            <person name="Abouelleil A."/>
            <person name="Alvarado L."/>
            <person name="Berlin A.M."/>
            <person name="Chapman S.B."/>
            <person name="Dewar J."/>
            <person name="Goldberg J."/>
            <person name="Griggs A."/>
            <person name="Gujja S."/>
            <person name="Hansen M."/>
            <person name="Howarth C."/>
            <person name="Imamovic A."/>
            <person name="Larimer J."/>
            <person name="McCowan C."/>
            <person name="Murphy C."/>
            <person name="Pearson M."/>
            <person name="Priest M."/>
            <person name="Roberts A."/>
            <person name="Saif S."/>
            <person name="Shea T."/>
            <person name="Sykes S."/>
            <person name="Wortman J."/>
            <person name="Nusbaum C."/>
            <person name="Birren B."/>
        </authorList>
    </citation>
    <scope>NUCLEOTIDE SEQUENCE</scope>
    <source>
        <strain evidence="3">CBS 10117</strain>
    </source>
</reference>
<dbReference type="GeneID" id="28966742"/>
<evidence type="ECO:0000313" key="2">
    <source>
        <dbReference type="EMBL" id="OBR87021.1"/>
    </source>
</evidence>
<dbReference type="KEGG" id="kdj:28966742"/>
<organism evidence="2">
    <name type="scientific">Kwoniella dejecticola CBS 10117</name>
    <dbReference type="NCBI Taxonomy" id="1296121"/>
    <lineage>
        <taxon>Eukaryota</taxon>
        <taxon>Fungi</taxon>
        <taxon>Dikarya</taxon>
        <taxon>Basidiomycota</taxon>
        <taxon>Agaricomycotina</taxon>
        <taxon>Tremellomycetes</taxon>
        <taxon>Tremellales</taxon>
        <taxon>Cryptococcaceae</taxon>
        <taxon>Kwoniella</taxon>
    </lineage>
</organism>
<dbReference type="RefSeq" id="XP_018264863.1">
    <property type="nucleotide sequence ID" value="XM_018406369.1"/>
</dbReference>
<evidence type="ECO:0000313" key="3">
    <source>
        <dbReference type="EMBL" id="WWC60451.1"/>
    </source>
</evidence>
<accession>A0A1A6AAD9</accession>
<dbReference type="AlphaFoldDB" id="A0A1A6AAD9"/>
<gene>
    <name evidence="2" type="ORF">I303_03043</name>
    <name evidence="3" type="ORF">I303_103023</name>
</gene>
<name>A0A1A6AAD9_9TREE</name>
<evidence type="ECO:0000313" key="4">
    <source>
        <dbReference type="Proteomes" id="UP000078595"/>
    </source>
</evidence>
<feature type="region of interest" description="Disordered" evidence="1">
    <location>
        <begin position="31"/>
        <end position="55"/>
    </location>
</feature>
<reference evidence="3" key="3">
    <citation type="submission" date="2024-02" db="EMBL/GenBank/DDBJ databases">
        <title>Comparative genomics of Cryptococcus and Kwoniella reveals pathogenesis evolution and contrasting modes of karyotype evolution via chromosome fusion or intercentromeric recombination.</title>
        <authorList>
            <person name="Coelho M.A."/>
            <person name="David-Palma M."/>
            <person name="Shea T."/>
            <person name="Bowers K."/>
            <person name="McGinley-Smith S."/>
            <person name="Mohammad A.W."/>
            <person name="Gnirke A."/>
            <person name="Yurkov A.M."/>
            <person name="Nowrousian M."/>
            <person name="Sun S."/>
            <person name="Cuomo C.A."/>
            <person name="Heitman J."/>
        </authorList>
    </citation>
    <scope>NUCLEOTIDE SEQUENCE</scope>
    <source>
        <strain evidence="3">CBS 10117</strain>
    </source>
</reference>
<evidence type="ECO:0000256" key="1">
    <source>
        <dbReference type="SAM" id="MobiDB-lite"/>
    </source>
</evidence>
<proteinExistence type="predicted"/>
<dbReference type="VEuPathDB" id="FungiDB:I303_03043"/>
<dbReference type="Proteomes" id="UP000078595">
    <property type="component" value="Chromosome 3"/>
</dbReference>
<reference evidence="2" key="1">
    <citation type="submission" date="2013-07" db="EMBL/GenBank/DDBJ databases">
        <title>The Genome Sequence of Cryptococcus dejecticola CBS10117.</title>
        <authorList>
            <consortium name="The Broad Institute Genome Sequencing Platform"/>
            <person name="Cuomo C."/>
            <person name="Litvintseva A."/>
            <person name="Chen Y."/>
            <person name="Heitman J."/>
            <person name="Sun S."/>
            <person name="Springer D."/>
            <person name="Dromer F."/>
            <person name="Young S.K."/>
            <person name="Zeng Q."/>
            <person name="Gargeya S."/>
            <person name="Fitzgerald M."/>
            <person name="Abouelleil A."/>
            <person name="Alvarado L."/>
            <person name="Berlin A.M."/>
            <person name="Chapman S.B."/>
            <person name="Dewar J."/>
            <person name="Goldberg J."/>
            <person name="Griggs A."/>
            <person name="Gujja S."/>
            <person name="Hansen M."/>
            <person name="Howarth C."/>
            <person name="Imamovic A."/>
            <person name="Larimer J."/>
            <person name="McCowan C."/>
            <person name="Murphy C."/>
            <person name="Pearson M."/>
            <person name="Priest M."/>
            <person name="Roberts A."/>
            <person name="Saif S."/>
            <person name="Shea T."/>
            <person name="Sykes S."/>
            <person name="Wortman J."/>
            <person name="Nusbaum C."/>
            <person name="Birren B."/>
        </authorList>
    </citation>
    <scope>NUCLEOTIDE SEQUENCE [LARGE SCALE GENOMIC DNA]</scope>
    <source>
        <strain evidence="2">CBS 10117</strain>
    </source>
</reference>
<dbReference type="EMBL" id="KI894029">
    <property type="protein sequence ID" value="OBR87021.1"/>
    <property type="molecule type" value="Genomic_DNA"/>
</dbReference>